<dbReference type="PRINTS" id="PR00981">
    <property type="entry name" value="TRNASYNTHSER"/>
</dbReference>
<dbReference type="InterPro" id="IPR006195">
    <property type="entry name" value="aa-tRNA-synth_II"/>
</dbReference>
<feature type="binding site" evidence="15">
    <location>
        <position position="287"/>
    </location>
    <ligand>
        <name>L-serine</name>
        <dbReference type="ChEBI" id="CHEBI:33384"/>
    </ligand>
</feature>
<keyword evidence="17" id="KW-0175">Coiled coil</keyword>
<evidence type="ECO:0000256" key="12">
    <source>
        <dbReference type="ARBA" id="ARBA00047929"/>
    </source>
</evidence>
<dbReference type="NCBIfam" id="TIGR00414">
    <property type="entry name" value="serS"/>
    <property type="match status" value="1"/>
</dbReference>
<name>A0A1F7W4R3_9BACT</name>
<evidence type="ECO:0000256" key="11">
    <source>
        <dbReference type="ARBA" id="ARBA00039158"/>
    </source>
</evidence>
<keyword evidence="7" id="KW-0547">Nucleotide-binding</keyword>
<comment type="caution">
    <text evidence="19">The sequence shown here is derived from an EMBL/GenBank/DDBJ whole genome shotgun (WGS) entry which is preliminary data.</text>
</comment>
<dbReference type="GO" id="GO:0005524">
    <property type="term" value="F:ATP binding"/>
    <property type="evidence" value="ECO:0007669"/>
    <property type="project" value="UniProtKB-KW"/>
</dbReference>
<dbReference type="Gene3D" id="1.10.287.40">
    <property type="entry name" value="Serine-tRNA synthetase, tRNA binding domain"/>
    <property type="match status" value="1"/>
</dbReference>
<dbReference type="GO" id="GO:0006434">
    <property type="term" value="P:seryl-tRNA aminoacylation"/>
    <property type="evidence" value="ECO:0007669"/>
    <property type="project" value="UniProtKB-UniRule"/>
</dbReference>
<comment type="similarity">
    <text evidence="3">Belongs to the class-II aminoacyl-tRNA synthetase family. Type-1 seryl-tRNA synthetase subfamily.</text>
</comment>
<keyword evidence="5" id="KW-0963">Cytoplasm</keyword>
<dbReference type="EMBL" id="MGFE01000029">
    <property type="protein sequence ID" value="OGL97805.1"/>
    <property type="molecule type" value="Genomic_DNA"/>
</dbReference>
<dbReference type="EC" id="6.1.1.11" evidence="4 14"/>
<evidence type="ECO:0000256" key="16">
    <source>
        <dbReference type="PIRSR" id="PIRSR001529-2"/>
    </source>
</evidence>
<sequence length="425" mass="47800">MIDLKILREQSGRVKEACRNKNSDVDIDRVLSLDLERRRLQGEVDQLNSSRKEAAQAKDIEKGRALKEQAVGLEAELLRVEEELNPLLLNVPNLPSDDTPVGKDDFENVVIRKWGEPRSFAFEPKDHMALGMALGLIDSEKAAAVSGARFTYLKGDLVLLQMALVNFVFSILTHEGTLKTIIEHAGLSVPPTPFVPVVPPLMIRPEIFERMARLEPRLERYHIPSDDLFLIGSAEHTLGPLHMDETLKETELPRRYVAFTPAFRREAGSYGKDTKGILRLHQFDKVEMESFALPEHGIGEQNFLVAIQEHVMRALGLPYQVVMTCTGDQGDPDARHLDIETWMPGEGKYRETHSADYMTDFQARRLATKVKRADGTNQFVHMNDATAIAMGRTMIAILENYQEADGSIRVPEVLISLMGKDVIHS</sequence>
<proteinExistence type="inferred from homology"/>
<dbReference type="PANTHER" id="PTHR43697:SF1">
    <property type="entry name" value="SERINE--TRNA LIGASE"/>
    <property type="match status" value="1"/>
</dbReference>
<comment type="catalytic activity">
    <reaction evidence="12">
        <text>tRNA(Sec) + L-serine + ATP = L-seryl-tRNA(Sec) + AMP + diphosphate + H(+)</text>
        <dbReference type="Rhea" id="RHEA:42580"/>
        <dbReference type="Rhea" id="RHEA-COMP:9742"/>
        <dbReference type="Rhea" id="RHEA-COMP:10128"/>
        <dbReference type="ChEBI" id="CHEBI:15378"/>
        <dbReference type="ChEBI" id="CHEBI:30616"/>
        <dbReference type="ChEBI" id="CHEBI:33019"/>
        <dbReference type="ChEBI" id="CHEBI:33384"/>
        <dbReference type="ChEBI" id="CHEBI:78442"/>
        <dbReference type="ChEBI" id="CHEBI:78533"/>
        <dbReference type="ChEBI" id="CHEBI:456215"/>
        <dbReference type="EC" id="6.1.1.11"/>
    </reaction>
</comment>
<dbReference type="Pfam" id="PF02403">
    <property type="entry name" value="Seryl_tRNA_N"/>
    <property type="match status" value="1"/>
</dbReference>
<evidence type="ECO:0000256" key="6">
    <source>
        <dbReference type="ARBA" id="ARBA00022598"/>
    </source>
</evidence>
<dbReference type="GO" id="GO:0004828">
    <property type="term" value="F:serine-tRNA ligase activity"/>
    <property type="evidence" value="ECO:0007669"/>
    <property type="project" value="UniProtKB-UniRule"/>
</dbReference>
<dbReference type="PIRSF" id="PIRSF001529">
    <property type="entry name" value="Ser-tRNA-synth_IIa"/>
    <property type="match status" value="1"/>
</dbReference>
<reference evidence="19 20" key="1">
    <citation type="journal article" date="2016" name="Nat. Commun.">
        <title>Thousands of microbial genomes shed light on interconnected biogeochemical processes in an aquifer system.</title>
        <authorList>
            <person name="Anantharaman K."/>
            <person name="Brown C.T."/>
            <person name="Hug L.A."/>
            <person name="Sharon I."/>
            <person name="Castelle C.J."/>
            <person name="Probst A.J."/>
            <person name="Thomas B.C."/>
            <person name="Singh A."/>
            <person name="Wilkins M.J."/>
            <person name="Karaoz U."/>
            <person name="Brodie E.L."/>
            <person name="Williams K.H."/>
            <person name="Hubbard S.S."/>
            <person name="Banfield J.F."/>
        </authorList>
    </citation>
    <scope>NUCLEOTIDE SEQUENCE [LARGE SCALE GENOMIC DNA]</scope>
</reference>
<evidence type="ECO:0000256" key="5">
    <source>
        <dbReference type="ARBA" id="ARBA00022490"/>
    </source>
</evidence>
<evidence type="ECO:0000256" key="4">
    <source>
        <dbReference type="ARBA" id="ARBA00012840"/>
    </source>
</evidence>
<dbReference type="InterPro" id="IPR045864">
    <property type="entry name" value="aa-tRNA-synth_II/BPL/LPL"/>
</dbReference>
<evidence type="ECO:0000256" key="17">
    <source>
        <dbReference type="SAM" id="Coils"/>
    </source>
</evidence>
<evidence type="ECO:0000256" key="13">
    <source>
        <dbReference type="ARBA" id="ARBA00048823"/>
    </source>
</evidence>
<keyword evidence="6 19" id="KW-0436">Ligase</keyword>
<keyword evidence="10" id="KW-0030">Aminoacyl-tRNA synthetase</keyword>
<dbReference type="PROSITE" id="PS50862">
    <property type="entry name" value="AA_TRNA_LIGASE_II"/>
    <property type="match status" value="1"/>
</dbReference>
<dbReference type="InterPro" id="IPR002317">
    <property type="entry name" value="Ser-tRNA-ligase_type_1"/>
</dbReference>
<dbReference type="InterPro" id="IPR010978">
    <property type="entry name" value="tRNA-bd_arm"/>
</dbReference>
<dbReference type="GO" id="GO:0005737">
    <property type="term" value="C:cytoplasm"/>
    <property type="evidence" value="ECO:0007669"/>
    <property type="project" value="UniProtKB-SubCell"/>
</dbReference>
<comment type="pathway">
    <text evidence="2">Aminoacyl-tRNA biosynthesis; selenocysteinyl-tRNA(Sec) biosynthesis; L-seryl-tRNA(Sec) from L-serine and tRNA(Sec): step 1/1.</text>
</comment>
<protein>
    <recommendedName>
        <fullName evidence="11 14">Serine--tRNA ligase</fullName>
        <ecNumber evidence="4 14">6.1.1.11</ecNumber>
    </recommendedName>
</protein>
<keyword evidence="8 16" id="KW-0067">ATP-binding</keyword>
<feature type="binding site" evidence="16">
    <location>
        <begin position="351"/>
        <end position="354"/>
    </location>
    <ligand>
        <name>ATP</name>
        <dbReference type="ChEBI" id="CHEBI:30616"/>
    </ligand>
</feature>
<feature type="binding site" evidence="16">
    <location>
        <begin position="264"/>
        <end position="266"/>
    </location>
    <ligand>
        <name>ATP</name>
        <dbReference type="ChEBI" id="CHEBI:30616"/>
    </ligand>
</feature>
<dbReference type="PANTHER" id="PTHR43697">
    <property type="entry name" value="SERYL-TRNA SYNTHETASE"/>
    <property type="match status" value="1"/>
</dbReference>
<dbReference type="Proteomes" id="UP000176501">
    <property type="component" value="Unassembled WGS sequence"/>
</dbReference>
<evidence type="ECO:0000256" key="8">
    <source>
        <dbReference type="ARBA" id="ARBA00022840"/>
    </source>
</evidence>
<dbReference type="SUPFAM" id="SSF55681">
    <property type="entry name" value="Class II aaRS and biotin synthetases"/>
    <property type="match status" value="1"/>
</dbReference>
<evidence type="ECO:0000259" key="18">
    <source>
        <dbReference type="PROSITE" id="PS50862"/>
    </source>
</evidence>
<feature type="coiled-coil region" evidence="17">
    <location>
        <begin position="37"/>
        <end position="83"/>
    </location>
</feature>
<evidence type="ECO:0000256" key="9">
    <source>
        <dbReference type="ARBA" id="ARBA00022917"/>
    </source>
</evidence>
<evidence type="ECO:0000313" key="20">
    <source>
        <dbReference type="Proteomes" id="UP000176501"/>
    </source>
</evidence>
<evidence type="ECO:0000256" key="2">
    <source>
        <dbReference type="ARBA" id="ARBA00005045"/>
    </source>
</evidence>
<comment type="catalytic activity">
    <reaction evidence="13">
        <text>tRNA(Ser) + L-serine + ATP = L-seryl-tRNA(Ser) + AMP + diphosphate + H(+)</text>
        <dbReference type="Rhea" id="RHEA:12292"/>
        <dbReference type="Rhea" id="RHEA-COMP:9669"/>
        <dbReference type="Rhea" id="RHEA-COMP:9703"/>
        <dbReference type="ChEBI" id="CHEBI:15378"/>
        <dbReference type="ChEBI" id="CHEBI:30616"/>
        <dbReference type="ChEBI" id="CHEBI:33019"/>
        <dbReference type="ChEBI" id="CHEBI:33384"/>
        <dbReference type="ChEBI" id="CHEBI:78442"/>
        <dbReference type="ChEBI" id="CHEBI:78533"/>
        <dbReference type="ChEBI" id="CHEBI:456215"/>
        <dbReference type="EC" id="6.1.1.11"/>
    </reaction>
</comment>
<feature type="site" description="Important for serine binding" evidence="15">
    <location>
        <position position="386"/>
    </location>
</feature>
<dbReference type="InterPro" id="IPR042103">
    <property type="entry name" value="SerRS_1_N_sf"/>
</dbReference>
<evidence type="ECO:0000256" key="14">
    <source>
        <dbReference type="NCBIfam" id="TIGR00414"/>
    </source>
</evidence>
<dbReference type="InterPro" id="IPR015866">
    <property type="entry name" value="Ser-tRNA-synth_1_N"/>
</dbReference>
<organism evidence="19 20">
    <name type="scientific">Candidatus Uhrbacteria bacterium RIFOXYB2_FULL_57_15</name>
    <dbReference type="NCBI Taxonomy" id="1802422"/>
    <lineage>
        <taxon>Bacteria</taxon>
        <taxon>Candidatus Uhriibacteriota</taxon>
    </lineage>
</organism>
<evidence type="ECO:0000313" key="19">
    <source>
        <dbReference type="EMBL" id="OGL97805.1"/>
    </source>
</evidence>
<accession>A0A1F7W4R3</accession>
<feature type="binding site" evidence="15">
    <location>
        <position position="264"/>
    </location>
    <ligand>
        <name>L-serine</name>
        <dbReference type="ChEBI" id="CHEBI:33384"/>
    </ligand>
</feature>
<gene>
    <name evidence="19" type="ORF">A2304_03765</name>
</gene>
<evidence type="ECO:0000256" key="7">
    <source>
        <dbReference type="ARBA" id="ARBA00022741"/>
    </source>
</evidence>
<keyword evidence="9" id="KW-0648">Protein biosynthesis</keyword>
<evidence type="ECO:0000256" key="3">
    <source>
        <dbReference type="ARBA" id="ARBA00010728"/>
    </source>
</evidence>
<evidence type="ECO:0000256" key="1">
    <source>
        <dbReference type="ARBA" id="ARBA00004496"/>
    </source>
</evidence>
<evidence type="ECO:0000256" key="15">
    <source>
        <dbReference type="PIRSR" id="PIRSR001529-1"/>
    </source>
</evidence>
<comment type="subcellular location">
    <subcellularLocation>
        <location evidence="1">Cytoplasm</location>
    </subcellularLocation>
</comment>
<dbReference type="Gene3D" id="3.30.930.10">
    <property type="entry name" value="Bira Bifunctional Protein, Domain 2"/>
    <property type="match status" value="1"/>
</dbReference>
<dbReference type="SUPFAM" id="SSF46589">
    <property type="entry name" value="tRNA-binding arm"/>
    <property type="match status" value="1"/>
</dbReference>
<evidence type="ECO:0000256" key="10">
    <source>
        <dbReference type="ARBA" id="ARBA00023146"/>
    </source>
</evidence>
<feature type="domain" description="Aminoacyl-transfer RNA synthetases class-II family profile" evidence="18">
    <location>
        <begin position="178"/>
        <end position="411"/>
    </location>
</feature>
<dbReference type="InterPro" id="IPR002314">
    <property type="entry name" value="aa-tRNA-synt_IIb"/>
</dbReference>
<dbReference type="Pfam" id="PF00587">
    <property type="entry name" value="tRNA-synt_2b"/>
    <property type="match status" value="1"/>
</dbReference>
<dbReference type="AlphaFoldDB" id="A0A1F7W4R3"/>